<gene>
    <name evidence="1" type="ORF">GGR02_000880</name>
</gene>
<comment type="caution">
    <text evidence="1">The sequence shown here is derived from an EMBL/GenBank/DDBJ whole genome shotgun (WGS) entry which is preliminary data.</text>
</comment>
<dbReference type="EMBL" id="JACIDE010000004">
    <property type="protein sequence ID" value="MBB4073119.1"/>
    <property type="molecule type" value="Genomic_DNA"/>
</dbReference>
<accession>A0A840DUC7</accession>
<evidence type="ECO:0000313" key="1">
    <source>
        <dbReference type="EMBL" id="MBB4073119.1"/>
    </source>
</evidence>
<sequence length="56" mass="6239">MEATCTQWFFPFTRRLVSSTCNVRETSNAASISSVVVSHTGCHRLVMFTTVPALME</sequence>
<evidence type="ECO:0000313" key="2">
    <source>
        <dbReference type="Proteomes" id="UP000559598"/>
    </source>
</evidence>
<organism evidence="1 2">
    <name type="scientific">Anoxybacteroides voinovskiense</name>
    <dbReference type="NCBI Taxonomy" id="230470"/>
    <lineage>
        <taxon>Bacteria</taxon>
        <taxon>Bacillati</taxon>
        <taxon>Bacillota</taxon>
        <taxon>Bacilli</taxon>
        <taxon>Bacillales</taxon>
        <taxon>Anoxybacillaceae</taxon>
        <taxon>Anoxybacteroides</taxon>
    </lineage>
</organism>
<protein>
    <submittedName>
        <fullName evidence="1">Uncharacterized protein</fullName>
    </submittedName>
</protein>
<dbReference type="AlphaFoldDB" id="A0A840DUC7"/>
<dbReference type="Proteomes" id="UP000559598">
    <property type="component" value="Unassembled WGS sequence"/>
</dbReference>
<keyword evidence="2" id="KW-1185">Reference proteome</keyword>
<reference evidence="1 2" key="1">
    <citation type="submission" date="2020-08" db="EMBL/GenBank/DDBJ databases">
        <title>Genomic Encyclopedia of Type Strains, Phase IV (KMG-IV): sequencing the most valuable type-strain genomes for metagenomic binning, comparative biology and taxonomic classification.</title>
        <authorList>
            <person name="Goeker M."/>
        </authorList>
    </citation>
    <scope>NUCLEOTIDE SEQUENCE [LARGE SCALE GENOMIC DNA]</scope>
    <source>
        <strain evidence="1 2">DSM 17075</strain>
    </source>
</reference>
<name>A0A840DUC7_9BACL</name>
<proteinExistence type="predicted"/>